<keyword evidence="3" id="KW-0963">Cytoplasm</keyword>
<dbReference type="PANTHER" id="PTHR16290:SF0">
    <property type="entry name" value="DECAPPING PROTEIN 1, ISOFORM A"/>
    <property type="match status" value="1"/>
</dbReference>
<gene>
    <name evidence="6" type="ORF">HII31_11640</name>
</gene>
<feature type="region of interest" description="Disordered" evidence="5">
    <location>
        <begin position="1"/>
        <end position="40"/>
    </location>
</feature>
<dbReference type="Gene3D" id="2.30.29.30">
    <property type="entry name" value="Pleckstrin-homology domain (PH domain)/Phosphotyrosine-binding domain (PTB)"/>
    <property type="match status" value="1"/>
</dbReference>
<evidence type="ECO:0000256" key="5">
    <source>
        <dbReference type="SAM" id="MobiDB-lite"/>
    </source>
</evidence>
<dbReference type="GO" id="GO:0006397">
    <property type="term" value="P:mRNA processing"/>
    <property type="evidence" value="ECO:0007669"/>
    <property type="project" value="UniProtKB-KW"/>
</dbReference>
<organism evidence="6 7">
    <name type="scientific">Pseudocercospora fuligena</name>
    <dbReference type="NCBI Taxonomy" id="685502"/>
    <lineage>
        <taxon>Eukaryota</taxon>
        <taxon>Fungi</taxon>
        <taxon>Dikarya</taxon>
        <taxon>Ascomycota</taxon>
        <taxon>Pezizomycotina</taxon>
        <taxon>Dothideomycetes</taxon>
        <taxon>Dothideomycetidae</taxon>
        <taxon>Mycosphaerellales</taxon>
        <taxon>Mycosphaerellaceae</taxon>
        <taxon>Pseudocercospora</taxon>
    </lineage>
</organism>
<evidence type="ECO:0000313" key="6">
    <source>
        <dbReference type="EMBL" id="KAF7187031.1"/>
    </source>
</evidence>
<evidence type="ECO:0000256" key="2">
    <source>
        <dbReference type="ARBA" id="ARBA00008778"/>
    </source>
</evidence>
<name>A0A8H6R9G3_9PEZI</name>
<keyword evidence="7" id="KW-1185">Reference proteome</keyword>
<comment type="caution">
    <text evidence="6">The sequence shown here is derived from an EMBL/GenBank/DDBJ whole genome shotgun (WGS) entry which is preliminary data.</text>
</comment>
<protein>
    <submittedName>
        <fullName evidence="6">mRNA-decapping enzyme subunit 1</fullName>
    </submittedName>
</protein>
<dbReference type="AlphaFoldDB" id="A0A8H6R9G3"/>
<accession>A0A8H6R9G3</accession>
<comment type="similarity">
    <text evidence="2">Belongs to the DCP1 family.</text>
</comment>
<dbReference type="GO" id="GO:0031087">
    <property type="term" value="P:deadenylation-independent decapping of nuclear-transcribed mRNA"/>
    <property type="evidence" value="ECO:0007669"/>
    <property type="project" value="TreeGrafter"/>
</dbReference>
<dbReference type="SUPFAM" id="SSF50729">
    <property type="entry name" value="PH domain-like"/>
    <property type="match status" value="1"/>
</dbReference>
<dbReference type="PANTHER" id="PTHR16290">
    <property type="entry name" value="TRANSCRIPTION FACTOR SMIF DECAPPING ENZYME DCP1"/>
    <property type="match status" value="1"/>
</dbReference>
<keyword evidence="4" id="KW-0507">mRNA processing</keyword>
<evidence type="ECO:0000256" key="4">
    <source>
        <dbReference type="ARBA" id="ARBA00022664"/>
    </source>
</evidence>
<dbReference type="InterPro" id="IPR011993">
    <property type="entry name" value="PH-like_dom_sf"/>
</dbReference>
<proteinExistence type="inferred from homology"/>
<dbReference type="Proteomes" id="UP000660729">
    <property type="component" value="Unassembled WGS sequence"/>
</dbReference>
<sequence>MGPKRKTQVAKAQPTASDYDTDTNNYTDTGLPMTVIPPPPNRTSEELNMAVLRRWYPSIQSIIAIAPFAVVYDHVQETGQWEKTDTQGTLFICHMQEEENNFPTYRAIILNRKNPENWVWDIQTSEDIDFADSYVIVQRAEEGTIHGIWIYSDGDSQHDRKQIVYDAISECAARMDQLHEDAQRLMQLQEETAEQYQRNDATTSEQVIATETVTPVAVPQSQPVSQNQIPQEQGQRIDINALFARPPSNHPQNQQNTLLNLFKS</sequence>
<dbReference type="GO" id="GO:0003729">
    <property type="term" value="F:mRNA binding"/>
    <property type="evidence" value="ECO:0007669"/>
    <property type="project" value="TreeGrafter"/>
</dbReference>
<dbReference type="GO" id="GO:0008047">
    <property type="term" value="F:enzyme activator activity"/>
    <property type="evidence" value="ECO:0007669"/>
    <property type="project" value="InterPro"/>
</dbReference>
<evidence type="ECO:0000313" key="7">
    <source>
        <dbReference type="Proteomes" id="UP000660729"/>
    </source>
</evidence>
<dbReference type="Pfam" id="PF06058">
    <property type="entry name" value="DCP1"/>
    <property type="match status" value="1"/>
</dbReference>
<dbReference type="InterPro" id="IPR010334">
    <property type="entry name" value="Dcp1"/>
</dbReference>
<dbReference type="GO" id="GO:0000932">
    <property type="term" value="C:P-body"/>
    <property type="evidence" value="ECO:0007669"/>
    <property type="project" value="TreeGrafter"/>
</dbReference>
<reference evidence="6" key="1">
    <citation type="submission" date="2020-04" db="EMBL/GenBank/DDBJ databases">
        <title>Draft genome resource of the tomato pathogen Pseudocercospora fuligena.</title>
        <authorList>
            <person name="Zaccaron A."/>
        </authorList>
    </citation>
    <scope>NUCLEOTIDE SEQUENCE</scope>
    <source>
        <strain evidence="6">PF001</strain>
    </source>
</reference>
<evidence type="ECO:0000256" key="1">
    <source>
        <dbReference type="ARBA" id="ARBA00004496"/>
    </source>
</evidence>
<dbReference type="EMBL" id="JABCIY010000241">
    <property type="protein sequence ID" value="KAF7187031.1"/>
    <property type="molecule type" value="Genomic_DNA"/>
</dbReference>
<evidence type="ECO:0000256" key="3">
    <source>
        <dbReference type="ARBA" id="ARBA00022490"/>
    </source>
</evidence>
<dbReference type="GO" id="GO:0000290">
    <property type="term" value="P:deadenylation-dependent decapping of nuclear-transcribed mRNA"/>
    <property type="evidence" value="ECO:0007669"/>
    <property type="project" value="InterPro"/>
</dbReference>
<dbReference type="CDD" id="cd13182">
    <property type="entry name" value="EVH1-like_Dcp1"/>
    <property type="match status" value="1"/>
</dbReference>
<dbReference type="OrthoDB" id="440673at2759"/>
<comment type="subcellular location">
    <subcellularLocation>
        <location evidence="1">Cytoplasm</location>
    </subcellularLocation>
</comment>